<evidence type="ECO:0000259" key="4">
    <source>
        <dbReference type="SMART" id="SM00939"/>
    </source>
</evidence>
<evidence type="ECO:0000256" key="3">
    <source>
        <dbReference type="SAM" id="MobiDB-lite"/>
    </source>
</evidence>
<keyword evidence="2" id="KW-0378">Hydrolase</keyword>
<dbReference type="PANTHER" id="PTHR22946">
    <property type="entry name" value="DIENELACTONE HYDROLASE DOMAIN-CONTAINING PROTEIN-RELATED"/>
    <property type="match status" value="1"/>
</dbReference>
<feature type="domain" description="Xaa-Pro dipeptidyl-peptidase C-terminal" evidence="4">
    <location>
        <begin position="501"/>
        <end position="687"/>
    </location>
</feature>
<dbReference type="Gene3D" id="3.40.50.1820">
    <property type="entry name" value="alpha/beta hydrolase"/>
    <property type="match status" value="1"/>
</dbReference>
<evidence type="ECO:0000256" key="1">
    <source>
        <dbReference type="ARBA" id="ARBA00008645"/>
    </source>
</evidence>
<feature type="region of interest" description="Disordered" evidence="3">
    <location>
        <begin position="1"/>
        <end position="61"/>
    </location>
</feature>
<dbReference type="SUPFAM" id="SSF49785">
    <property type="entry name" value="Galactose-binding domain-like"/>
    <property type="match status" value="1"/>
</dbReference>
<feature type="compositionally biased region" description="Acidic residues" evidence="3">
    <location>
        <begin position="10"/>
        <end position="34"/>
    </location>
</feature>
<name>A0ABQ4VBT0_9MYCO</name>
<keyword evidence="6" id="KW-1185">Reference proteome</keyword>
<dbReference type="SMART" id="SM00939">
    <property type="entry name" value="PepX_C"/>
    <property type="match status" value="1"/>
</dbReference>
<gene>
    <name evidence="5" type="ORF">NGTWS1702_12280</name>
</gene>
<dbReference type="EMBL" id="BPRH01001302">
    <property type="protein sequence ID" value="GJF12839.1"/>
    <property type="molecule type" value="Genomic_DNA"/>
</dbReference>
<feature type="compositionally biased region" description="Polar residues" evidence="3">
    <location>
        <begin position="51"/>
        <end position="61"/>
    </location>
</feature>
<proteinExistence type="inferred from homology"/>
<feature type="compositionally biased region" description="Low complexity" evidence="3">
    <location>
        <begin position="38"/>
        <end position="50"/>
    </location>
</feature>
<comment type="caution">
    <text evidence="5">The sequence shown here is derived from an EMBL/GenBank/DDBJ whole genome shotgun (WGS) entry which is preliminary data.</text>
</comment>
<dbReference type="Proteomes" id="UP001060504">
    <property type="component" value="Unassembled WGS sequence"/>
</dbReference>
<dbReference type="InterPro" id="IPR000383">
    <property type="entry name" value="Xaa-Pro-like_dom"/>
</dbReference>
<dbReference type="InterPro" id="IPR050261">
    <property type="entry name" value="FrsA_esterase"/>
</dbReference>
<dbReference type="InterPro" id="IPR008979">
    <property type="entry name" value="Galactose-bd-like_sf"/>
</dbReference>
<dbReference type="Pfam" id="PF02129">
    <property type="entry name" value="Peptidase_S15"/>
    <property type="match status" value="1"/>
</dbReference>
<dbReference type="InterPro" id="IPR013736">
    <property type="entry name" value="Xaa-Pro_dipept_C"/>
</dbReference>
<reference evidence="5 6" key="1">
    <citation type="submission" date="2021-08" db="EMBL/GenBank/DDBJ databases">
        <title>Draft genome sequence of Mycolicibacterium sp. NGTWS1702 strain.</title>
        <authorList>
            <person name="Matsumoto M."/>
            <person name="Tang B.C.C."/>
            <person name="Machida Y."/>
            <person name="Matoyama H."/>
            <person name="Kishihara T."/>
            <person name="Sato S."/>
            <person name="Kondo I."/>
            <person name="Sano M."/>
            <person name="Kato G."/>
        </authorList>
    </citation>
    <scope>NUCLEOTIDE SEQUENCE [LARGE SCALE GENOMIC DNA]</scope>
    <source>
        <strain evidence="5 6">NGTWSNA01</strain>
    </source>
</reference>
<dbReference type="PANTHER" id="PTHR22946:SF9">
    <property type="entry name" value="POLYKETIDE TRANSFERASE AF380"/>
    <property type="match status" value="1"/>
</dbReference>
<organism evidence="5 6">
    <name type="scientific">Mycolicibacterium cyprinidarum</name>
    <dbReference type="NCBI Taxonomy" id="2860311"/>
    <lineage>
        <taxon>Bacteria</taxon>
        <taxon>Bacillati</taxon>
        <taxon>Actinomycetota</taxon>
        <taxon>Actinomycetes</taxon>
        <taxon>Mycobacteriales</taxon>
        <taxon>Mycobacteriaceae</taxon>
        <taxon>Mycolicibacterium</taxon>
    </lineage>
</organism>
<dbReference type="InterPro" id="IPR029058">
    <property type="entry name" value="AB_hydrolase_fold"/>
</dbReference>
<evidence type="ECO:0000313" key="6">
    <source>
        <dbReference type="Proteomes" id="UP001060504"/>
    </source>
</evidence>
<sequence length="706" mass="73050">MSVDATISDASEDIDGEIDEAPTDFNVDESEQLDDAAARANGSGGAADSAVESTHAASNATVDETEIADETPISGHASPTPTPAVSVITEVQPLTVPTGPTLPAESPATLMLAAAARREAAAATTAAATTSATTAAAASTAATTAAADQPAVVAIEQTPPLEWLQRIPIIGPFVVTPIVAFIHQVPILSDVLHPLIGFPMRRGLPEGTPVARDVKVISFDDTPIYVHFMPAAGLQAGETAPTILSGPGLALPGATNLEGSLLADVINGIITDFGGFVGIPPLRQAGYNVVTWDPRGEWNSGGQLQINLPEAEGRDVSAIISWLAAQPEVRLDGPGDPRMGMVGPSYGGAIQLVAAADDKRVDAIVPSIAYNSVTTALYKAQAFRSSWGTLLTAALTLTLARMNPRIVPAAVYGTLTGQLTPADQDLLADRDPVVADITAPTLLINGTVDTIFTLQAANENATRLIGNGVPTKVVWFCGGHGVCLNNLLDFRDGALIQQRTLEWLDRYVKGDESVSTGPQFEWVDQRGQWYSSAVYPVPQGSPIVASSAGATLPLIPYLGGSGVPLIPLSFKAINAVNLTVPEVATTTYLVGAPELTLTYSGTSTARHVYAQLVDDTTGLVLGGIVTPIPVTLDGQVRTVTVALEPVAHTLAPGKTVTLQLVSSAGLYETIVPSLGVLKVSRMQIALPTVDAAAMSSPSVPRLEAAA</sequence>
<evidence type="ECO:0000313" key="5">
    <source>
        <dbReference type="EMBL" id="GJF12839.1"/>
    </source>
</evidence>
<evidence type="ECO:0000256" key="2">
    <source>
        <dbReference type="ARBA" id="ARBA00022801"/>
    </source>
</evidence>
<comment type="similarity">
    <text evidence="1">Belongs to the AB hydrolase superfamily.</text>
</comment>
<accession>A0ABQ4VBT0</accession>
<dbReference type="SUPFAM" id="SSF53474">
    <property type="entry name" value="alpha/beta-Hydrolases"/>
    <property type="match status" value="1"/>
</dbReference>
<protein>
    <recommendedName>
        <fullName evidence="4">Xaa-Pro dipeptidyl-peptidase C-terminal domain-containing protein</fullName>
    </recommendedName>
</protein>